<dbReference type="EMBL" id="CP034234">
    <property type="protein sequence ID" value="AZK44348.1"/>
    <property type="molecule type" value="Genomic_DNA"/>
</dbReference>
<dbReference type="Gene3D" id="2.60.120.1140">
    <property type="entry name" value="Protein of unknown function DUF192"/>
    <property type="match status" value="1"/>
</dbReference>
<dbReference type="Proteomes" id="UP000278804">
    <property type="component" value="Chromosome"/>
</dbReference>
<evidence type="ECO:0000313" key="1">
    <source>
        <dbReference type="EMBL" id="AZK44348.1"/>
    </source>
</evidence>
<proteinExistence type="predicted"/>
<keyword evidence="2" id="KW-1185">Reference proteome</keyword>
<dbReference type="InterPro" id="IPR003795">
    <property type="entry name" value="DUF192"/>
</dbReference>
<protein>
    <submittedName>
        <fullName evidence="1">DUF192 domain-containing protein</fullName>
    </submittedName>
</protein>
<reference evidence="1 2" key="1">
    <citation type="journal article" date="2020" name="Int. J. Syst. Evol. Microbiol.">
        <title>Description of Erysipelothrix piscisicarius sp. nov., an emergent fish pathogen, and assessment of virulence using a tiger barb (Puntigrus tetrazona) infection model.</title>
        <authorList>
            <person name="Pomaranski E.K."/>
            <person name="Griffin M.J."/>
            <person name="Camus A.C."/>
            <person name="Armwood A.R."/>
            <person name="Shelley J."/>
            <person name="Waldbieser G.C."/>
            <person name="LaFrentz B.R."/>
            <person name="Garcia J.C."/>
            <person name="Yanong R."/>
            <person name="Soto E."/>
        </authorList>
    </citation>
    <scope>NUCLEOTIDE SEQUENCE [LARGE SCALE GENOMIC DNA]</scope>
    <source>
        <strain evidence="1 2">15TAL0474</strain>
    </source>
</reference>
<name>A0A3Q8S7Q0_9FIRM</name>
<accession>A0A3Q8S7Q0</accession>
<dbReference type="InterPro" id="IPR038695">
    <property type="entry name" value="Saro_0823-like_sf"/>
</dbReference>
<dbReference type="Pfam" id="PF02643">
    <property type="entry name" value="DUF192"/>
    <property type="match status" value="1"/>
</dbReference>
<gene>
    <name evidence="1" type="ORF">EEI45_05970</name>
</gene>
<organism evidence="1 2">
    <name type="scientific">Erysipelothrix piscisicarius</name>
    <dbReference type="NCBI Taxonomy" id="2485784"/>
    <lineage>
        <taxon>Bacteria</taxon>
        <taxon>Bacillati</taxon>
        <taxon>Bacillota</taxon>
        <taxon>Erysipelotrichia</taxon>
        <taxon>Erysipelotrichales</taxon>
        <taxon>Erysipelotrichaceae</taxon>
        <taxon>Erysipelothrix</taxon>
    </lineage>
</organism>
<dbReference type="AlphaFoldDB" id="A0A3Q8S7Q0"/>
<dbReference type="RefSeq" id="WP_125164523.1">
    <property type="nucleotide sequence ID" value="NZ_CP034234.1"/>
</dbReference>
<sequence length="103" mass="12020">MIKNLEIASNFGTRFKGLMLRKEINEDQGMLFLHCARVHTCFMKFDICVIYLDKDFNIIDHEIIKPWRLGRKVKGARHLIEASPEIVTSLSDITFHELIMKEG</sequence>
<dbReference type="KEGG" id="eri:EEI45_05970"/>
<evidence type="ECO:0000313" key="2">
    <source>
        <dbReference type="Proteomes" id="UP000278804"/>
    </source>
</evidence>